<protein>
    <recommendedName>
        <fullName evidence="3">DUF3419 family protein</fullName>
    </recommendedName>
</protein>
<sequence>HYVDMEKVNALMGIKTGDKILTIAANGAHALSKLLADPAEVIALDASAPQLHMAKLQASAMKLLSREEFCTLIGIDRMRIPSEERIKMYRDIRSSLESETMAYWDAFTKDIGEGFLYCGEYENGYTNLLKDMIPSIHDKATVEEFLALGDNMEEQIRYYEDIWSTSQWCAVYKGMARNAFFSRASTALNIDFSTLSTYLLNQFEKMIRHTPNKRNEFLEAFLTGDINGSCKLHAYLREGNFEFIKSRLDRMKWIEGDIIEFVRDRAAKQNFERLDGINLSTVPVYYKKFPDKIYNLMKQAVEICKPGSKLVYYAAYEELNNQFPQKMIEDGVLTYNGQDLSCGILIPRYATVN</sequence>
<evidence type="ECO:0000313" key="1">
    <source>
        <dbReference type="EMBL" id="CAH1800901.1"/>
    </source>
</evidence>
<dbReference type="PANTHER" id="PTHR47473">
    <property type="entry name" value="BTA1P"/>
    <property type="match status" value="1"/>
</dbReference>
<feature type="non-terminal residue" evidence="1">
    <location>
        <position position="1"/>
    </location>
</feature>
<gene>
    <name evidence="1" type="ORF">OFUS_LOCUS24738</name>
</gene>
<name>A0A8S4Q4R9_OWEFU</name>
<dbReference type="OrthoDB" id="10016743at2759"/>
<dbReference type="EMBL" id="CAIIXF020000012">
    <property type="protein sequence ID" value="CAH1800901.1"/>
    <property type="molecule type" value="Genomic_DNA"/>
</dbReference>
<dbReference type="Pfam" id="PF11899">
    <property type="entry name" value="DUF3419"/>
    <property type="match status" value="1"/>
</dbReference>
<evidence type="ECO:0008006" key="3">
    <source>
        <dbReference type="Google" id="ProtNLM"/>
    </source>
</evidence>
<organism evidence="1 2">
    <name type="scientific">Owenia fusiformis</name>
    <name type="common">Polychaete worm</name>
    <dbReference type="NCBI Taxonomy" id="6347"/>
    <lineage>
        <taxon>Eukaryota</taxon>
        <taxon>Metazoa</taxon>
        <taxon>Spiralia</taxon>
        <taxon>Lophotrochozoa</taxon>
        <taxon>Annelida</taxon>
        <taxon>Polychaeta</taxon>
        <taxon>Sedentaria</taxon>
        <taxon>Canalipalpata</taxon>
        <taxon>Sabellida</taxon>
        <taxon>Oweniida</taxon>
        <taxon>Oweniidae</taxon>
        <taxon>Owenia</taxon>
    </lineage>
</organism>
<dbReference type="InterPro" id="IPR021829">
    <property type="entry name" value="DUF3419"/>
</dbReference>
<dbReference type="AlphaFoldDB" id="A0A8S4Q4R9"/>
<accession>A0A8S4Q4R9</accession>
<keyword evidence="2" id="KW-1185">Reference proteome</keyword>
<evidence type="ECO:0000313" key="2">
    <source>
        <dbReference type="Proteomes" id="UP000749559"/>
    </source>
</evidence>
<reference evidence="1" key="1">
    <citation type="submission" date="2022-03" db="EMBL/GenBank/DDBJ databases">
        <authorList>
            <person name="Martin C."/>
        </authorList>
    </citation>
    <scope>NUCLEOTIDE SEQUENCE</scope>
</reference>
<comment type="caution">
    <text evidence="1">The sequence shown here is derived from an EMBL/GenBank/DDBJ whole genome shotgun (WGS) entry which is preliminary data.</text>
</comment>
<dbReference type="Proteomes" id="UP000749559">
    <property type="component" value="Unassembled WGS sequence"/>
</dbReference>
<proteinExistence type="predicted"/>
<dbReference type="PANTHER" id="PTHR47473:SF1">
    <property type="entry name" value="METHYLTRANSFERASE DOMAIN-CONTAINING PROTEIN"/>
    <property type="match status" value="1"/>
</dbReference>